<protein>
    <submittedName>
        <fullName evidence="2">Uncharacterized protein</fullName>
    </submittedName>
</protein>
<feature type="signal peptide" evidence="1">
    <location>
        <begin position="1"/>
        <end position="25"/>
    </location>
</feature>
<gene>
    <name evidence="2" type="ORF">CA982_01255</name>
</gene>
<name>A0A2C9ZJS6_9ACTN</name>
<comment type="caution">
    <text evidence="2">The sequence shown here is derived from an EMBL/GenBank/DDBJ whole genome shotgun (WGS) entry which is preliminary data.</text>
</comment>
<sequence length="95" mass="9367">MIRACVTSAAVGVAVGLALHPGAGAASAIPMVVCAGAVCTNHGDTVGIGYGNYRCPNGFAYPSIAIVPPHSTMPVIPANCGPGPLLYSSDQGETL</sequence>
<dbReference type="EMBL" id="NGFO01000001">
    <property type="protein sequence ID" value="OUC81005.1"/>
    <property type="molecule type" value="Genomic_DNA"/>
</dbReference>
<keyword evidence="1" id="KW-0732">Signal</keyword>
<evidence type="ECO:0000256" key="1">
    <source>
        <dbReference type="SAM" id="SignalP"/>
    </source>
</evidence>
<dbReference type="Proteomes" id="UP000194632">
    <property type="component" value="Unassembled WGS sequence"/>
</dbReference>
<reference evidence="2 3" key="1">
    <citation type="submission" date="2017-05" db="EMBL/GenBank/DDBJ databases">
        <title>Biotechnological potential of actinobacteria isolated from South African environments.</title>
        <authorList>
            <person name="Le Roes-Hill M."/>
            <person name="Prins A."/>
            <person name="Durrell K.A."/>
        </authorList>
    </citation>
    <scope>NUCLEOTIDE SEQUENCE [LARGE SCALE GENOMIC DNA]</scope>
    <source>
        <strain evidence="2">BS2</strain>
    </source>
</reference>
<accession>A0A2C9ZJS6</accession>
<evidence type="ECO:0000313" key="2">
    <source>
        <dbReference type="EMBL" id="OUC81005.1"/>
    </source>
</evidence>
<dbReference type="STRING" id="417102.CA982_01255"/>
<proteinExistence type="predicted"/>
<keyword evidence="3" id="KW-1185">Reference proteome</keyword>
<organism evidence="2 3">
    <name type="scientific">Gordonia lacunae</name>
    <dbReference type="NCBI Taxonomy" id="417102"/>
    <lineage>
        <taxon>Bacteria</taxon>
        <taxon>Bacillati</taxon>
        <taxon>Actinomycetota</taxon>
        <taxon>Actinomycetes</taxon>
        <taxon>Mycobacteriales</taxon>
        <taxon>Gordoniaceae</taxon>
        <taxon>Gordonia</taxon>
    </lineage>
</organism>
<feature type="chain" id="PRO_5012903575" evidence="1">
    <location>
        <begin position="26"/>
        <end position="95"/>
    </location>
</feature>
<dbReference type="AlphaFoldDB" id="A0A2C9ZJS6"/>
<evidence type="ECO:0000313" key="3">
    <source>
        <dbReference type="Proteomes" id="UP000194632"/>
    </source>
</evidence>